<accession>A0A8J6E1R9</accession>
<dbReference type="Proteomes" id="UP000717585">
    <property type="component" value="Unassembled WGS sequence"/>
</dbReference>
<sequence length="153" mass="16608">METRQVGTIEVTSGHLMTFDPVNEGSSSTTLSIRGVKKGMYRASIVFEDNEDEKDASVPIGLELRHEDDWNDKTPPVFKSVGAIALIEDLGCLGVWDATLHEQIAIDNVVAAMKIGSAVVDGGVVHVVRMSGQYEVQTVEDSTGEVMIVYIKI</sequence>
<protein>
    <submittedName>
        <fullName evidence="1">Uncharacterized protein</fullName>
    </submittedName>
</protein>
<proteinExistence type="predicted"/>
<evidence type="ECO:0000313" key="2">
    <source>
        <dbReference type="Proteomes" id="UP000717585"/>
    </source>
</evidence>
<dbReference type="EMBL" id="JAHDYR010000025">
    <property type="protein sequence ID" value="KAG9393401.1"/>
    <property type="molecule type" value="Genomic_DNA"/>
</dbReference>
<comment type="caution">
    <text evidence="1">The sequence shown here is derived from an EMBL/GenBank/DDBJ whole genome shotgun (WGS) entry which is preliminary data.</text>
</comment>
<keyword evidence="2" id="KW-1185">Reference proteome</keyword>
<dbReference type="AlphaFoldDB" id="A0A8J6E1R9"/>
<reference evidence="1" key="1">
    <citation type="submission" date="2021-05" db="EMBL/GenBank/DDBJ databases">
        <title>A free-living protist that lacks canonical eukaryotic 1 DNA replication and segregation systems.</title>
        <authorList>
            <person name="Salas-Leiva D.E."/>
            <person name="Tromer E.C."/>
            <person name="Curtis B.A."/>
            <person name="Jerlstrom-Hultqvist J."/>
            <person name="Kolisko M."/>
            <person name="Yi Z."/>
            <person name="Salas-Leiva J.S."/>
            <person name="Gallot-Lavallee L."/>
            <person name="Kops G.J.P.L."/>
            <person name="Archibald J.M."/>
            <person name="Simpson A.G.B."/>
            <person name="Roger A.J."/>
        </authorList>
    </citation>
    <scope>NUCLEOTIDE SEQUENCE</scope>
    <source>
        <strain evidence="1">BICM</strain>
    </source>
</reference>
<gene>
    <name evidence="1" type="ORF">J8273_3537</name>
</gene>
<evidence type="ECO:0000313" key="1">
    <source>
        <dbReference type="EMBL" id="KAG9393401.1"/>
    </source>
</evidence>
<organism evidence="1 2">
    <name type="scientific">Carpediemonas membranifera</name>
    <dbReference type="NCBI Taxonomy" id="201153"/>
    <lineage>
        <taxon>Eukaryota</taxon>
        <taxon>Metamonada</taxon>
        <taxon>Carpediemonas-like organisms</taxon>
        <taxon>Carpediemonas</taxon>
    </lineage>
</organism>
<name>A0A8J6E1R9_9EUKA</name>